<dbReference type="AlphaFoldDB" id="A0A2N1NGS1"/>
<dbReference type="InterPro" id="IPR036910">
    <property type="entry name" value="HMG_box_dom_sf"/>
</dbReference>
<comment type="caution">
    <text evidence="1">The sequence shown here is derived from an EMBL/GenBank/DDBJ whole genome shotgun (WGS) entry which is preliminary data.</text>
</comment>
<evidence type="ECO:0008006" key="3">
    <source>
        <dbReference type="Google" id="ProtNLM"/>
    </source>
</evidence>
<dbReference type="Gene3D" id="1.10.30.10">
    <property type="entry name" value="High mobility group box domain"/>
    <property type="match status" value="1"/>
</dbReference>
<gene>
    <name evidence="1" type="ORF">RhiirC2_709853</name>
</gene>
<dbReference type="VEuPathDB" id="FungiDB:RhiirFUN_016828"/>
<dbReference type="VEuPathDB" id="FungiDB:RhiirA1_388313"/>
<evidence type="ECO:0000313" key="1">
    <source>
        <dbReference type="EMBL" id="PKK73125.1"/>
    </source>
</evidence>
<sequence>MSKPVRHMNAFICYRKDNIDHGSKLKMTDYSRFIAPKWQDESDLFKRKYYQAAAKDYVEKEMASGGNGTTIKSFEQFGNIAFVNETPICHGVNLRDDDSQNSDQYFLYNRNNDIKQETVPIINEEDLFKEFTIDSDFY</sequence>
<proteinExistence type="predicted"/>
<name>A0A2N1NGS1_9GLOM</name>
<reference evidence="1 2" key="2">
    <citation type="submission" date="2017-10" db="EMBL/GenBank/DDBJ databases">
        <title>Extensive intraspecific genome diversity in a model arbuscular mycorrhizal fungus.</title>
        <authorList>
            <person name="Chen E.C.H."/>
            <person name="Morin E."/>
            <person name="Baudet D."/>
            <person name="Noel J."/>
            <person name="Ndikumana S."/>
            <person name="Charron P."/>
            <person name="St-Onge C."/>
            <person name="Giorgi J."/>
            <person name="Grigoriev I.V."/>
            <person name="Roux C."/>
            <person name="Martin F.M."/>
            <person name="Corradi N."/>
        </authorList>
    </citation>
    <scope>NUCLEOTIDE SEQUENCE [LARGE SCALE GENOMIC DNA]</scope>
    <source>
        <strain evidence="1 2">C2</strain>
    </source>
</reference>
<evidence type="ECO:0000313" key="2">
    <source>
        <dbReference type="Proteomes" id="UP000233469"/>
    </source>
</evidence>
<protein>
    <recommendedName>
        <fullName evidence="3">HMG box domain-containing protein</fullName>
    </recommendedName>
</protein>
<dbReference type="VEuPathDB" id="FungiDB:FUN_014273"/>
<accession>A0A2N1NGS1</accession>
<dbReference type="EMBL" id="LLXL01000392">
    <property type="protein sequence ID" value="PKK73125.1"/>
    <property type="molecule type" value="Genomic_DNA"/>
</dbReference>
<dbReference type="SUPFAM" id="SSF47095">
    <property type="entry name" value="HMG-box"/>
    <property type="match status" value="1"/>
</dbReference>
<reference evidence="1 2" key="1">
    <citation type="submission" date="2016-04" db="EMBL/GenBank/DDBJ databases">
        <title>Genome analyses suggest a sexual origin of heterokaryosis in a supposedly ancient asexual fungus.</title>
        <authorList>
            <person name="Ropars J."/>
            <person name="Sedzielewska K."/>
            <person name="Noel J."/>
            <person name="Charron P."/>
            <person name="Farinelli L."/>
            <person name="Marton T."/>
            <person name="Kruger M."/>
            <person name="Pelin A."/>
            <person name="Brachmann A."/>
            <person name="Corradi N."/>
        </authorList>
    </citation>
    <scope>NUCLEOTIDE SEQUENCE [LARGE SCALE GENOMIC DNA]</scope>
    <source>
        <strain evidence="1 2">C2</strain>
    </source>
</reference>
<organism evidence="1 2">
    <name type="scientific">Rhizophagus irregularis</name>
    <dbReference type="NCBI Taxonomy" id="588596"/>
    <lineage>
        <taxon>Eukaryota</taxon>
        <taxon>Fungi</taxon>
        <taxon>Fungi incertae sedis</taxon>
        <taxon>Mucoromycota</taxon>
        <taxon>Glomeromycotina</taxon>
        <taxon>Glomeromycetes</taxon>
        <taxon>Glomerales</taxon>
        <taxon>Glomeraceae</taxon>
        <taxon>Rhizophagus</taxon>
    </lineage>
</organism>
<dbReference type="Proteomes" id="UP000233469">
    <property type="component" value="Unassembled WGS sequence"/>
</dbReference>